<feature type="binding site" evidence="5">
    <location>
        <position position="189"/>
    </location>
    <ligand>
        <name>S-adenosyl-L-methionine</name>
        <dbReference type="ChEBI" id="CHEBI:59789"/>
    </ligand>
</feature>
<proteinExistence type="inferred from homology"/>
<keyword evidence="4 5" id="KW-0694">RNA-binding</keyword>
<keyword evidence="6" id="KW-0698">rRNA processing</keyword>
<protein>
    <recommendedName>
        <fullName evidence="6">rRNA adenine N(6)-methyltransferase</fullName>
        <ecNumber evidence="6">2.1.1.-</ecNumber>
    </recommendedName>
</protein>
<dbReference type="InterPro" id="IPR020598">
    <property type="entry name" value="rRNA_Ade_methylase_Trfase_N"/>
</dbReference>
<evidence type="ECO:0000256" key="7">
    <source>
        <dbReference type="SAM" id="SignalP"/>
    </source>
</evidence>
<dbReference type="EC" id="2.1.1.-" evidence="6"/>
<dbReference type="GO" id="GO:0003723">
    <property type="term" value="F:RNA binding"/>
    <property type="evidence" value="ECO:0007669"/>
    <property type="project" value="UniProtKB-UniRule"/>
</dbReference>
<keyword evidence="3 5" id="KW-0949">S-adenosyl-L-methionine</keyword>
<feature type="chain" id="PRO_5044855289" description="rRNA adenine N(6)-methyltransferase" evidence="7">
    <location>
        <begin position="28"/>
        <end position="544"/>
    </location>
</feature>
<dbReference type="PROSITE" id="PS51689">
    <property type="entry name" value="SAM_RNA_A_N6_MT"/>
    <property type="match status" value="1"/>
</dbReference>
<comment type="similarity">
    <text evidence="5 6">Belongs to the class I-like SAM-binding methyltransferase superfamily. rRNA adenine N(6)-methyltransferase family.</text>
</comment>
<dbReference type="Gene3D" id="3.40.50.150">
    <property type="entry name" value="Vaccinia Virus protein VP39"/>
    <property type="match status" value="1"/>
</dbReference>
<dbReference type="EMBL" id="JALLPB020000342">
    <property type="protein sequence ID" value="KAL3810284.1"/>
    <property type="molecule type" value="Genomic_DNA"/>
</dbReference>
<gene>
    <name evidence="9" type="ORF">ACHAXA_008652</name>
</gene>
<keyword evidence="2 5" id="KW-0808">Transferase</keyword>
<evidence type="ECO:0000256" key="6">
    <source>
        <dbReference type="RuleBase" id="RU362106"/>
    </source>
</evidence>
<keyword evidence="10" id="KW-1185">Reference proteome</keyword>
<dbReference type="GO" id="GO:0000179">
    <property type="term" value="F:rRNA (adenine-N6,N6-)-dimethyltransferase activity"/>
    <property type="evidence" value="ECO:0007669"/>
    <property type="project" value="UniProtKB-UniRule"/>
</dbReference>
<feature type="domain" description="Ribosomal RNA adenine methylase transferase N-terminal" evidence="8">
    <location>
        <begin position="162"/>
        <end position="405"/>
    </location>
</feature>
<dbReference type="InterPro" id="IPR001737">
    <property type="entry name" value="KsgA/Erm"/>
</dbReference>
<evidence type="ECO:0000313" key="10">
    <source>
        <dbReference type="Proteomes" id="UP001530377"/>
    </source>
</evidence>
<evidence type="ECO:0000256" key="4">
    <source>
        <dbReference type="ARBA" id="ARBA00022884"/>
    </source>
</evidence>
<dbReference type="Proteomes" id="UP001530377">
    <property type="component" value="Unassembled WGS sequence"/>
</dbReference>
<evidence type="ECO:0000256" key="1">
    <source>
        <dbReference type="ARBA" id="ARBA00022603"/>
    </source>
</evidence>
<keyword evidence="7" id="KW-0732">Signal</keyword>
<evidence type="ECO:0000259" key="8">
    <source>
        <dbReference type="SMART" id="SM00650"/>
    </source>
</evidence>
<dbReference type="InterPro" id="IPR029063">
    <property type="entry name" value="SAM-dependent_MTases_sf"/>
</dbReference>
<name>A0ABD3RBX5_9STRA</name>
<evidence type="ECO:0000313" key="9">
    <source>
        <dbReference type="EMBL" id="KAL3810284.1"/>
    </source>
</evidence>
<evidence type="ECO:0000256" key="2">
    <source>
        <dbReference type="ARBA" id="ARBA00022679"/>
    </source>
</evidence>
<feature type="signal peptide" evidence="7">
    <location>
        <begin position="1"/>
        <end position="27"/>
    </location>
</feature>
<feature type="binding site" evidence="5">
    <location>
        <position position="155"/>
    </location>
    <ligand>
        <name>S-adenosyl-L-methionine</name>
        <dbReference type="ChEBI" id="CHEBI:59789"/>
    </ligand>
</feature>
<dbReference type="InterPro" id="IPR023165">
    <property type="entry name" value="rRNA_Ade_diMease-like_C"/>
</dbReference>
<sequence>MTTLPSSARRSSSSSFLLLLLLCSTLATRHCSSFGPSHSIQRERQRYQKQRRVRVRLRRHDDAMPFSSSSPGASSRVYTGGVGGGYAVVLDGWVQRRSDGEWTWEEKDDDSPPSSVVVVANVDDDDDASVYLPTARATPTLPSGTFRPKQSLGQNFLRDGNTVARIVRAFIEGGGDCRRRRTMRAVELGPGAGALTDVLVPTLLGSGGGRVEGEDDDVLGAAADDFRCIEIDARSVELLRGKHPNLVVIHEDVLRVDYRALADDGEGVTSGDDDDDIAEDGMGGDMSKVEDIGRLSGRCRHPTGMTTTTIPLSIIGNLPYYITSQILFALADASHSDSVKSATVTMQYEVGRRLVASTSTKDYGILSVVFQLYCTSVKMHFKIPPTVFYPQPKVDSALMGLHFAGSELLRRRLGGVRPRDLRSVVTSAFRQRRKTVRNGLRRLATEVYKGDADRVSNFLNGAPGPLPASVGKLRDEEGDNVALSQELPSDWASKRPEELTPGQFVEIARMLYGPAADDFDEEDGDGARVELGNKVWRKLKHGSN</sequence>
<evidence type="ECO:0000256" key="3">
    <source>
        <dbReference type="ARBA" id="ARBA00022691"/>
    </source>
</evidence>
<dbReference type="SUPFAM" id="SSF53335">
    <property type="entry name" value="S-adenosyl-L-methionine-dependent methyltransferases"/>
    <property type="match status" value="1"/>
</dbReference>
<feature type="binding site" evidence="5">
    <location>
        <position position="252"/>
    </location>
    <ligand>
        <name>S-adenosyl-L-methionine</name>
        <dbReference type="ChEBI" id="CHEBI:59789"/>
    </ligand>
</feature>
<feature type="binding site" evidence="5">
    <location>
        <position position="230"/>
    </location>
    <ligand>
        <name>S-adenosyl-L-methionine</name>
        <dbReference type="ChEBI" id="CHEBI:59789"/>
    </ligand>
</feature>
<accession>A0ABD3RBX5</accession>
<reference evidence="9 10" key="1">
    <citation type="submission" date="2024-10" db="EMBL/GenBank/DDBJ databases">
        <title>Updated reference genomes for cyclostephanoid diatoms.</title>
        <authorList>
            <person name="Roberts W.R."/>
            <person name="Alverson A.J."/>
        </authorList>
    </citation>
    <scope>NUCLEOTIDE SEQUENCE [LARGE SCALE GENOMIC DNA]</scope>
    <source>
        <strain evidence="9 10">AJA228-03</strain>
    </source>
</reference>
<keyword evidence="1 5" id="KW-0489">Methyltransferase</keyword>
<feature type="binding site" evidence="5">
    <location>
        <position position="317"/>
    </location>
    <ligand>
        <name>S-adenosyl-L-methionine</name>
        <dbReference type="ChEBI" id="CHEBI:59789"/>
    </ligand>
</feature>
<dbReference type="SMART" id="SM00650">
    <property type="entry name" value="rADc"/>
    <property type="match status" value="1"/>
</dbReference>
<dbReference type="PANTHER" id="PTHR11727:SF18">
    <property type="entry name" value="RRNA ADENINE N(6)-METHYLTRANSFERASE"/>
    <property type="match status" value="1"/>
</dbReference>
<organism evidence="9 10">
    <name type="scientific">Cyclostephanos tholiformis</name>
    <dbReference type="NCBI Taxonomy" id="382380"/>
    <lineage>
        <taxon>Eukaryota</taxon>
        <taxon>Sar</taxon>
        <taxon>Stramenopiles</taxon>
        <taxon>Ochrophyta</taxon>
        <taxon>Bacillariophyta</taxon>
        <taxon>Coscinodiscophyceae</taxon>
        <taxon>Thalassiosirophycidae</taxon>
        <taxon>Stephanodiscales</taxon>
        <taxon>Stephanodiscaceae</taxon>
        <taxon>Cyclostephanos</taxon>
    </lineage>
</organism>
<comment type="caution">
    <text evidence="9">The sequence shown here is derived from an EMBL/GenBank/DDBJ whole genome shotgun (WGS) entry which is preliminary data.</text>
</comment>
<evidence type="ECO:0000256" key="5">
    <source>
        <dbReference type="PROSITE-ProRule" id="PRU01026"/>
    </source>
</evidence>
<dbReference type="Gene3D" id="1.10.8.100">
    <property type="entry name" value="Ribosomal RNA adenine dimethylase-like, domain 2"/>
    <property type="match status" value="1"/>
</dbReference>
<dbReference type="Pfam" id="PF00398">
    <property type="entry name" value="RrnaAD"/>
    <property type="match status" value="1"/>
</dbReference>
<dbReference type="PANTHER" id="PTHR11727">
    <property type="entry name" value="DIMETHYLADENOSINE TRANSFERASE"/>
    <property type="match status" value="1"/>
</dbReference>
<feature type="binding site" evidence="5">
    <location>
        <position position="157"/>
    </location>
    <ligand>
        <name>S-adenosyl-L-methionine</name>
        <dbReference type="ChEBI" id="CHEBI:59789"/>
    </ligand>
</feature>
<dbReference type="AlphaFoldDB" id="A0ABD3RBX5"/>